<comment type="caution">
    <text evidence="1">The sequence shown here is derived from an EMBL/GenBank/DDBJ whole genome shotgun (WGS) entry which is preliminary data.</text>
</comment>
<reference evidence="1 2" key="1">
    <citation type="submission" date="2018-09" db="EMBL/GenBank/DDBJ databases">
        <title>Genomic Encyclopedia of Archaeal and Bacterial Type Strains, Phase II (KMG-II): from individual species to whole genera.</title>
        <authorList>
            <person name="Goeker M."/>
        </authorList>
    </citation>
    <scope>NUCLEOTIDE SEQUENCE [LARGE SCALE GENOMIC DNA]</scope>
    <source>
        <strain evidence="1 2">DSM 27148</strain>
    </source>
</reference>
<evidence type="ECO:0000313" key="1">
    <source>
        <dbReference type="EMBL" id="RKD92497.1"/>
    </source>
</evidence>
<sequence length="47" mass="5272">MRVLSAESSMQNFIFGTNTTSGHGTRKIKRLKKYFSSTQTVNNFEGA</sequence>
<name>A0A419WAL7_9BACT</name>
<organism evidence="1 2">
    <name type="scientific">Mangrovibacterium diazotrophicum</name>
    <dbReference type="NCBI Taxonomy" id="1261403"/>
    <lineage>
        <taxon>Bacteria</taxon>
        <taxon>Pseudomonadati</taxon>
        <taxon>Bacteroidota</taxon>
        <taxon>Bacteroidia</taxon>
        <taxon>Marinilabiliales</taxon>
        <taxon>Prolixibacteraceae</taxon>
        <taxon>Mangrovibacterium</taxon>
    </lineage>
</organism>
<keyword evidence="2" id="KW-1185">Reference proteome</keyword>
<evidence type="ECO:0000313" key="2">
    <source>
        <dbReference type="Proteomes" id="UP000283387"/>
    </source>
</evidence>
<dbReference type="EMBL" id="RAPN01000001">
    <property type="protein sequence ID" value="RKD92497.1"/>
    <property type="molecule type" value="Genomic_DNA"/>
</dbReference>
<accession>A0A419WAL7</accession>
<dbReference type="Proteomes" id="UP000283387">
    <property type="component" value="Unassembled WGS sequence"/>
</dbReference>
<protein>
    <submittedName>
        <fullName evidence="1">Uncharacterized protein</fullName>
    </submittedName>
</protein>
<proteinExistence type="predicted"/>
<gene>
    <name evidence="1" type="ORF">BC643_2870</name>
</gene>
<dbReference type="AlphaFoldDB" id="A0A419WAL7"/>